<evidence type="ECO:0000313" key="2">
    <source>
        <dbReference type="Proteomes" id="UP000004810"/>
    </source>
</evidence>
<evidence type="ECO:0000313" key="1">
    <source>
        <dbReference type="EMBL" id="EJW72706.1"/>
    </source>
</evidence>
<dbReference type="EMBL" id="ADBV01015579">
    <property type="protein sequence ID" value="EJW72706.1"/>
    <property type="molecule type" value="Genomic_DNA"/>
</dbReference>
<name>J9DSW1_WUCBA</name>
<dbReference type="AlphaFoldDB" id="J9DSW1"/>
<dbReference type="Proteomes" id="UP000004810">
    <property type="component" value="Unassembled WGS sequence"/>
</dbReference>
<sequence>MYILWKYSFHWVNGPINVILRTALRGGHVPTPFGPIYITWCGEGRGRPFREWKQGRGQQLSRAGYCFREEANWRGDNCPNPETSSVRSAT</sequence>
<comment type="caution">
    <text evidence="1">The sequence shown here is derived from an EMBL/GenBank/DDBJ whole genome shotgun (WGS) entry which is preliminary data.</text>
</comment>
<organism evidence="1 2">
    <name type="scientific">Wuchereria bancrofti</name>
    <dbReference type="NCBI Taxonomy" id="6293"/>
    <lineage>
        <taxon>Eukaryota</taxon>
        <taxon>Metazoa</taxon>
        <taxon>Ecdysozoa</taxon>
        <taxon>Nematoda</taxon>
        <taxon>Chromadorea</taxon>
        <taxon>Rhabditida</taxon>
        <taxon>Spirurina</taxon>
        <taxon>Spiruromorpha</taxon>
        <taxon>Filarioidea</taxon>
        <taxon>Onchocercidae</taxon>
        <taxon>Wuchereria</taxon>
    </lineage>
</organism>
<protein>
    <submittedName>
        <fullName evidence="1">Uncharacterized protein</fullName>
    </submittedName>
</protein>
<accession>J9DSW1</accession>
<proteinExistence type="predicted"/>
<gene>
    <name evidence="1" type="ORF">WUBG_16387</name>
</gene>
<reference evidence="2" key="1">
    <citation type="submission" date="2012-08" db="EMBL/GenBank/DDBJ databases">
        <title>The Genome Sequence of Wuchereria bancrofti.</title>
        <authorList>
            <person name="Nutman T.B."/>
            <person name="Fink D.L."/>
            <person name="Russ C."/>
            <person name="Young S."/>
            <person name="Zeng Q."/>
            <person name="Koehrsen M."/>
            <person name="Alvarado L."/>
            <person name="Berlin A."/>
            <person name="Chapman S.B."/>
            <person name="Chen Z."/>
            <person name="Freedman E."/>
            <person name="Gellesch M."/>
            <person name="Goldberg J."/>
            <person name="Griggs A."/>
            <person name="Gujja S."/>
            <person name="Heilman E.R."/>
            <person name="Heiman D."/>
            <person name="Hepburn T."/>
            <person name="Howarth C."/>
            <person name="Jen D."/>
            <person name="Larson L."/>
            <person name="Lewis B."/>
            <person name="Mehta T."/>
            <person name="Park D."/>
            <person name="Pearson M."/>
            <person name="Roberts A."/>
            <person name="Saif S."/>
            <person name="Shea T."/>
            <person name="Shenoy N."/>
            <person name="Sisk P."/>
            <person name="Stolte C."/>
            <person name="Sykes S."/>
            <person name="Walk T."/>
            <person name="White J."/>
            <person name="Yandava C."/>
            <person name="Haas B."/>
            <person name="Henn M.R."/>
            <person name="Nusbaum C."/>
            <person name="Birren B."/>
        </authorList>
    </citation>
    <scope>NUCLEOTIDE SEQUENCE [LARGE SCALE GENOMIC DNA]</scope>
    <source>
        <strain evidence="2">NA</strain>
    </source>
</reference>